<protein>
    <recommendedName>
        <fullName evidence="2">NADP-dependent oxidoreductase domain-containing protein</fullName>
    </recommendedName>
</protein>
<organism evidence="3 4">
    <name type="scientific">Candidatus Thiomargarita nelsonii</name>
    <dbReference type="NCBI Taxonomy" id="1003181"/>
    <lineage>
        <taxon>Bacteria</taxon>
        <taxon>Pseudomonadati</taxon>
        <taxon>Pseudomonadota</taxon>
        <taxon>Gammaproteobacteria</taxon>
        <taxon>Thiotrichales</taxon>
        <taxon>Thiotrichaceae</taxon>
        <taxon>Thiomargarita</taxon>
    </lineage>
</organism>
<dbReference type="InterPro" id="IPR036812">
    <property type="entry name" value="NAD(P)_OxRdtase_dom_sf"/>
</dbReference>
<reference evidence="3 4" key="1">
    <citation type="journal article" date="2016" name="Front. Microbiol.">
        <title>Single-Cell (Meta-)Genomics of a Dimorphic Candidatus Thiomargarita nelsonii Reveals Genomic Plasticity.</title>
        <authorList>
            <person name="Flood B.E."/>
            <person name="Fliss P."/>
            <person name="Jones D.S."/>
            <person name="Dick G.J."/>
            <person name="Jain S."/>
            <person name="Kaster A.K."/>
            <person name="Winkel M."/>
            <person name="Mussmann M."/>
            <person name="Bailey J."/>
        </authorList>
    </citation>
    <scope>NUCLEOTIDE SEQUENCE [LARGE SCALE GENOMIC DNA]</scope>
    <source>
        <strain evidence="3">Hydrate Ridge</strain>
    </source>
</reference>
<keyword evidence="1" id="KW-0560">Oxidoreductase</keyword>
<dbReference type="InterPro" id="IPR050523">
    <property type="entry name" value="AKR_Detox_Biosynth"/>
</dbReference>
<comment type="caution">
    <text evidence="3">The sequence shown here is derived from an EMBL/GenBank/DDBJ whole genome shotgun (WGS) entry which is preliminary data.</text>
</comment>
<keyword evidence="4" id="KW-1185">Reference proteome</keyword>
<gene>
    <name evidence="3" type="ORF">PN36_08260</name>
</gene>
<dbReference type="AlphaFoldDB" id="A0A4E0QQV1"/>
<dbReference type="SUPFAM" id="SSF51430">
    <property type="entry name" value="NAD(P)-linked oxidoreductase"/>
    <property type="match status" value="1"/>
</dbReference>
<dbReference type="PANTHER" id="PTHR43364:SF4">
    <property type="entry name" value="NAD(P)-LINKED OXIDOREDUCTASE SUPERFAMILY PROTEIN"/>
    <property type="match status" value="1"/>
</dbReference>
<accession>A0A4E0QQV1</accession>
<dbReference type="GO" id="GO:0005829">
    <property type="term" value="C:cytosol"/>
    <property type="evidence" value="ECO:0007669"/>
    <property type="project" value="TreeGrafter"/>
</dbReference>
<dbReference type="Pfam" id="PF00248">
    <property type="entry name" value="Aldo_ket_red"/>
    <property type="match status" value="1"/>
</dbReference>
<dbReference type="InterPro" id="IPR018170">
    <property type="entry name" value="Aldo/ket_reductase_CS"/>
</dbReference>
<evidence type="ECO:0000313" key="4">
    <source>
        <dbReference type="Proteomes" id="UP000030428"/>
    </source>
</evidence>
<dbReference type="Gene3D" id="3.20.20.100">
    <property type="entry name" value="NADP-dependent oxidoreductase domain"/>
    <property type="match status" value="1"/>
</dbReference>
<evidence type="ECO:0000256" key="1">
    <source>
        <dbReference type="ARBA" id="ARBA00023002"/>
    </source>
</evidence>
<dbReference type="CDD" id="cd19084">
    <property type="entry name" value="AKR_AKR11B1-like"/>
    <property type="match status" value="1"/>
</dbReference>
<dbReference type="Proteomes" id="UP000030428">
    <property type="component" value="Unassembled WGS sequence"/>
</dbReference>
<evidence type="ECO:0000313" key="3">
    <source>
        <dbReference type="EMBL" id="TGO03329.1"/>
    </source>
</evidence>
<proteinExistence type="predicted"/>
<dbReference type="EMBL" id="JSZA02000024">
    <property type="protein sequence ID" value="TGO03329.1"/>
    <property type="molecule type" value="Genomic_DNA"/>
</dbReference>
<dbReference type="PANTHER" id="PTHR43364">
    <property type="entry name" value="NADH-SPECIFIC METHYLGLYOXAL REDUCTASE-RELATED"/>
    <property type="match status" value="1"/>
</dbReference>
<name>A0A4E0QQV1_9GAMM</name>
<sequence>MNVFGYTVNGTQCSRLVFGAWAIGGAFTGKVDDKESLNTLAFAFENGISFFDTAPVYGNGHSEWLLGQFAQNKRTKIFIATKGGISWKTHSSGQRVMEPYGSSKNLKRELEASLRRLNTDYIDLYQLHWPDPKTDIAETFETLTQFQTEGSIRFIGVSNFALSQLKQAKKYAEIIALQNQYNLLSREVETELLPFIEQEDMYFLSYGSLAYGIFTGKFYPSYPFAENDWRKTGISPTNNYFIPSNFEHHLKQVNQLKVLAEELHCSPAQLAIAWLLRHPRIYPLVGAKTIGQIKDNIQALQVNVTSEIEKELDHVFT</sequence>
<dbReference type="PROSITE" id="PS00062">
    <property type="entry name" value="ALDOKETO_REDUCTASE_2"/>
    <property type="match status" value="1"/>
</dbReference>
<feature type="domain" description="NADP-dependent oxidoreductase" evidence="2">
    <location>
        <begin position="15"/>
        <end position="313"/>
    </location>
</feature>
<dbReference type="GO" id="GO:0016491">
    <property type="term" value="F:oxidoreductase activity"/>
    <property type="evidence" value="ECO:0007669"/>
    <property type="project" value="UniProtKB-KW"/>
</dbReference>
<dbReference type="InterPro" id="IPR023210">
    <property type="entry name" value="NADP_OxRdtase_dom"/>
</dbReference>
<evidence type="ECO:0000259" key="2">
    <source>
        <dbReference type="Pfam" id="PF00248"/>
    </source>
</evidence>